<dbReference type="OrthoDB" id="1726119at2759"/>
<name>A0A0L0HK96_SPIPD</name>
<dbReference type="SUPFAM" id="SSF48452">
    <property type="entry name" value="TPR-like"/>
    <property type="match status" value="1"/>
</dbReference>
<evidence type="ECO:0000256" key="3">
    <source>
        <dbReference type="ARBA" id="ARBA00022737"/>
    </source>
</evidence>
<evidence type="ECO:0000259" key="11">
    <source>
        <dbReference type="PROSITE" id="PS50076"/>
    </source>
</evidence>
<dbReference type="GO" id="GO:0005788">
    <property type="term" value="C:endoplasmic reticulum lumen"/>
    <property type="evidence" value="ECO:0007669"/>
    <property type="project" value="UniProtKB-SubCell"/>
</dbReference>
<feature type="repeat" description="TPR" evidence="7">
    <location>
        <begin position="176"/>
        <end position="209"/>
    </location>
</feature>
<dbReference type="InterPro" id="IPR036869">
    <property type="entry name" value="J_dom_sf"/>
</dbReference>
<feature type="signal peptide" evidence="10">
    <location>
        <begin position="1"/>
        <end position="22"/>
    </location>
</feature>
<dbReference type="SUPFAM" id="SSF46565">
    <property type="entry name" value="Chaperone J-domain"/>
    <property type="match status" value="1"/>
</dbReference>
<dbReference type="VEuPathDB" id="FungiDB:SPPG_03127"/>
<dbReference type="InParanoid" id="A0A0L0HK96"/>
<dbReference type="eggNOG" id="KOG0624">
    <property type="taxonomic scope" value="Eukaryota"/>
</dbReference>
<dbReference type="GO" id="GO:0051787">
    <property type="term" value="F:misfolded protein binding"/>
    <property type="evidence" value="ECO:0007669"/>
    <property type="project" value="TreeGrafter"/>
</dbReference>
<feature type="repeat" description="TPR" evidence="7">
    <location>
        <begin position="210"/>
        <end position="243"/>
    </location>
</feature>
<keyword evidence="4 7" id="KW-0802">TPR repeat</keyword>
<comment type="subcellular location">
    <subcellularLocation>
        <location evidence="1">Endoplasmic reticulum lumen</location>
    </subcellularLocation>
</comment>
<feature type="chain" id="PRO_5005540147" description="Tetratricopeptide repeat and J domain-containing co-chaperone DNJ1" evidence="10">
    <location>
        <begin position="23"/>
        <end position="503"/>
    </location>
</feature>
<dbReference type="Pfam" id="PF13181">
    <property type="entry name" value="TPR_8"/>
    <property type="match status" value="2"/>
</dbReference>
<protein>
    <recommendedName>
        <fullName evidence="6">Tetratricopeptide repeat and J domain-containing co-chaperone DNJ1</fullName>
    </recommendedName>
</protein>
<dbReference type="PANTHER" id="PTHR44140">
    <property type="entry name" value="LD25575P"/>
    <property type="match status" value="1"/>
</dbReference>
<keyword evidence="8" id="KW-0175">Coiled coil</keyword>
<dbReference type="Pfam" id="PF00226">
    <property type="entry name" value="DnaJ"/>
    <property type="match status" value="1"/>
</dbReference>
<dbReference type="CDD" id="cd06257">
    <property type="entry name" value="DnaJ"/>
    <property type="match status" value="1"/>
</dbReference>
<feature type="region of interest" description="Disordered" evidence="9">
    <location>
        <begin position="449"/>
        <end position="475"/>
    </location>
</feature>
<dbReference type="AlphaFoldDB" id="A0A0L0HK96"/>
<feature type="repeat" description="TPR" evidence="7">
    <location>
        <begin position="335"/>
        <end position="368"/>
    </location>
</feature>
<evidence type="ECO:0000256" key="6">
    <source>
        <dbReference type="ARBA" id="ARBA00073740"/>
    </source>
</evidence>
<evidence type="ECO:0000256" key="8">
    <source>
        <dbReference type="SAM" id="Coils"/>
    </source>
</evidence>
<keyword evidence="5" id="KW-0256">Endoplasmic reticulum</keyword>
<evidence type="ECO:0000256" key="10">
    <source>
        <dbReference type="SAM" id="SignalP"/>
    </source>
</evidence>
<dbReference type="InterPro" id="IPR011990">
    <property type="entry name" value="TPR-like_helical_dom_sf"/>
</dbReference>
<dbReference type="PROSITE" id="PS50076">
    <property type="entry name" value="DNAJ_2"/>
    <property type="match status" value="1"/>
</dbReference>
<proteinExistence type="predicted"/>
<dbReference type="PRINTS" id="PR00625">
    <property type="entry name" value="JDOMAIN"/>
</dbReference>
<dbReference type="PANTHER" id="PTHR44140:SF2">
    <property type="entry name" value="LD25575P"/>
    <property type="match status" value="1"/>
</dbReference>
<feature type="domain" description="J" evidence="11">
    <location>
        <begin position="389"/>
        <end position="457"/>
    </location>
</feature>
<keyword evidence="13" id="KW-1185">Reference proteome</keyword>
<evidence type="ECO:0000256" key="1">
    <source>
        <dbReference type="ARBA" id="ARBA00004319"/>
    </source>
</evidence>
<dbReference type="STRING" id="645134.A0A0L0HK96"/>
<feature type="coiled-coil region" evidence="8">
    <location>
        <begin position="132"/>
        <end position="159"/>
    </location>
</feature>
<evidence type="ECO:0000313" key="13">
    <source>
        <dbReference type="Proteomes" id="UP000053201"/>
    </source>
</evidence>
<evidence type="ECO:0000256" key="7">
    <source>
        <dbReference type="PROSITE-ProRule" id="PRU00339"/>
    </source>
</evidence>
<dbReference type="Proteomes" id="UP000053201">
    <property type="component" value="Unassembled WGS sequence"/>
</dbReference>
<dbReference type="Gene3D" id="1.10.287.110">
    <property type="entry name" value="DnaJ domain"/>
    <property type="match status" value="1"/>
</dbReference>
<dbReference type="PROSITE" id="PS50005">
    <property type="entry name" value="TPR"/>
    <property type="match status" value="5"/>
</dbReference>
<dbReference type="EMBL" id="KQ257454">
    <property type="protein sequence ID" value="KND01315.1"/>
    <property type="molecule type" value="Genomic_DNA"/>
</dbReference>
<dbReference type="GO" id="GO:0034975">
    <property type="term" value="P:protein folding in endoplasmic reticulum"/>
    <property type="evidence" value="ECO:0007669"/>
    <property type="project" value="TreeGrafter"/>
</dbReference>
<dbReference type="GO" id="GO:0051087">
    <property type="term" value="F:protein-folding chaperone binding"/>
    <property type="evidence" value="ECO:0007669"/>
    <property type="project" value="TreeGrafter"/>
</dbReference>
<sequence length="503" mass="56391">MRNPTLYLVSLIFTLLVWFTNAEHSKTAQGHLDDAKAHMSAGRYNEALDSFDAAITQDPDNYLTYFRRAAVFLTLGRAGTALRDFTKVLQMKPDHHPALLQRSKLHIRQGALEDALIDLDKYHTISPEDAEVAQLQADIHHAQSNIKDAEAAIKAAQWDTAISHLTEALMIVSHTTDLRLKRAECFLKTGDKEMAIADLTRVTKLDPDNTDTYVRLSSLHLSLGEIEAALTNVKDCLRLDPDHKSCKRTFREIKKLDKALKSAQDAVANGAWKSVVTKLTSGDAKSSVVGQVEKLGASAKKRVYNMMCKSYAEMKDGKNSLTWCSKVLDVDGDDVDALIYRAEAKILLEDYEDAMRDYQKASQISPHDPRIQSGFTKAQKLHKQSTSKDYYKVLGIPRSATKKEIKKAYRKMAQEWHPDKYSGDLPKDKVEKRMSEINEAYEVLSDDELRKRFDMGDDPNDPGSHGGGNPFPGGHPFFQQGGFPFGFQQGGQGSGFQFKFHFT</sequence>
<dbReference type="InterPro" id="IPR051727">
    <property type="entry name" value="DnaJ_C3_Co-chaperones"/>
</dbReference>
<dbReference type="InterPro" id="IPR019734">
    <property type="entry name" value="TPR_rpt"/>
</dbReference>
<evidence type="ECO:0000256" key="5">
    <source>
        <dbReference type="ARBA" id="ARBA00022824"/>
    </source>
</evidence>
<dbReference type="SMART" id="SM00271">
    <property type="entry name" value="DnaJ"/>
    <property type="match status" value="1"/>
</dbReference>
<dbReference type="Pfam" id="PF14559">
    <property type="entry name" value="TPR_19"/>
    <property type="match status" value="1"/>
</dbReference>
<evidence type="ECO:0000256" key="4">
    <source>
        <dbReference type="ARBA" id="ARBA00022803"/>
    </source>
</evidence>
<feature type="repeat" description="TPR" evidence="7">
    <location>
        <begin position="62"/>
        <end position="95"/>
    </location>
</feature>
<dbReference type="GeneID" id="27686666"/>
<dbReference type="SMART" id="SM00028">
    <property type="entry name" value="TPR"/>
    <property type="match status" value="8"/>
</dbReference>
<feature type="repeat" description="TPR" evidence="7">
    <location>
        <begin position="28"/>
        <end position="61"/>
    </location>
</feature>
<reference evidence="12 13" key="1">
    <citation type="submission" date="2009-08" db="EMBL/GenBank/DDBJ databases">
        <title>The Genome Sequence of Spizellomyces punctatus strain DAOM BR117.</title>
        <authorList>
            <consortium name="The Broad Institute Genome Sequencing Platform"/>
            <person name="Russ C."/>
            <person name="Cuomo C."/>
            <person name="Shea T."/>
            <person name="Young S.K."/>
            <person name="Zeng Q."/>
            <person name="Koehrsen M."/>
            <person name="Haas B."/>
            <person name="Borodovsky M."/>
            <person name="Guigo R."/>
            <person name="Alvarado L."/>
            <person name="Berlin A."/>
            <person name="Bochicchio J."/>
            <person name="Borenstein D."/>
            <person name="Chapman S."/>
            <person name="Chen Z."/>
            <person name="Engels R."/>
            <person name="Freedman E."/>
            <person name="Gellesch M."/>
            <person name="Goldberg J."/>
            <person name="Griggs A."/>
            <person name="Gujja S."/>
            <person name="Heiman D."/>
            <person name="Hepburn T."/>
            <person name="Howarth C."/>
            <person name="Jen D."/>
            <person name="Larson L."/>
            <person name="Lewis B."/>
            <person name="Mehta T."/>
            <person name="Park D."/>
            <person name="Pearson M."/>
            <person name="Roberts A."/>
            <person name="Saif S."/>
            <person name="Shenoy N."/>
            <person name="Sisk P."/>
            <person name="Stolte C."/>
            <person name="Sykes S."/>
            <person name="Thomson T."/>
            <person name="Walk T."/>
            <person name="White J."/>
            <person name="Yandava C."/>
            <person name="Burger G."/>
            <person name="Gray M.W."/>
            <person name="Holland P.W.H."/>
            <person name="King N."/>
            <person name="Lang F.B.F."/>
            <person name="Roger A.J."/>
            <person name="Ruiz-Trillo I."/>
            <person name="Lander E."/>
            <person name="Nusbaum C."/>
        </authorList>
    </citation>
    <scope>NUCLEOTIDE SEQUENCE [LARGE SCALE GENOMIC DNA]</scope>
    <source>
        <strain evidence="12 13">DAOM BR117</strain>
    </source>
</reference>
<dbReference type="Gene3D" id="1.25.40.10">
    <property type="entry name" value="Tetratricopeptide repeat domain"/>
    <property type="match status" value="1"/>
</dbReference>
<keyword evidence="3" id="KW-0677">Repeat</keyword>
<dbReference type="OMA" id="PFAHFQH"/>
<evidence type="ECO:0000313" key="12">
    <source>
        <dbReference type="EMBL" id="KND01315.1"/>
    </source>
</evidence>
<dbReference type="FunFam" id="1.25.40.10:FF:000224">
    <property type="entry name" value="DnaJ and TPR domain protein"/>
    <property type="match status" value="1"/>
</dbReference>
<dbReference type="InterPro" id="IPR001623">
    <property type="entry name" value="DnaJ_domain"/>
</dbReference>
<gene>
    <name evidence="12" type="ORF">SPPG_03127</name>
</gene>
<organism evidence="12 13">
    <name type="scientific">Spizellomyces punctatus (strain DAOM BR117)</name>
    <dbReference type="NCBI Taxonomy" id="645134"/>
    <lineage>
        <taxon>Eukaryota</taxon>
        <taxon>Fungi</taxon>
        <taxon>Fungi incertae sedis</taxon>
        <taxon>Chytridiomycota</taxon>
        <taxon>Chytridiomycota incertae sedis</taxon>
        <taxon>Chytridiomycetes</taxon>
        <taxon>Spizellomycetales</taxon>
        <taxon>Spizellomycetaceae</taxon>
        <taxon>Spizellomyces</taxon>
    </lineage>
</organism>
<dbReference type="RefSeq" id="XP_016609354.1">
    <property type="nucleotide sequence ID" value="XM_016751407.1"/>
</dbReference>
<keyword evidence="2 10" id="KW-0732">Signal</keyword>
<accession>A0A0L0HK96</accession>
<evidence type="ECO:0000256" key="9">
    <source>
        <dbReference type="SAM" id="MobiDB-lite"/>
    </source>
</evidence>
<evidence type="ECO:0000256" key="2">
    <source>
        <dbReference type="ARBA" id="ARBA00022729"/>
    </source>
</evidence>